<reference evidence="2 3" key="1">
    <citation type="submission" date="2024-09" db="EMBL/GenBank/DDBJ databases">
        <title>Chromosome-scale assembly of Riccia sorocarpa.</title>
        <authorList>
            <person name="Paukszto L."/>
        </authorList>
    </citation>
    <scope>NUCLEOTIDE SEQUENCE [LARGE SCALE GENOMIC DNA]</scope>
    <source>
        <strain evidence="2">LP-2024</strain>
        <tissue evidence="2">Aerial parts of the thallus</tissue>
    </source>
</reference>
<evidence type="ECO:0000313" key="2">
    <source>
        <dbReference type="EMBL" id="KAL3698032.1"/>
    </source>
</evidence>
<name>A0ABD3I5J8_9MARC</name>
<proteinExistence type="predicted"/>
<feature type="region of interest" description="Disordered" evidence="1">
    <location>
        <begin position="111"/>
        <end position="135"/>
    </location>
</feature>
<gene>
    <name evidence="2" type="ORF">R1sor_012108</name>
</gene>
<keyword evidence="3" id="KW-1185">Reference proteome</keyword>
<accession>A0ABD3I5J8</accession>
<evidence type="ECO:0000313" key="3">
    <source>
        <dbReference type="Proteomes" id="UP001633002"/>
    </source>
</evidence>
<protein>
    <submittedName>
        <fullName evidence="2">Uncharacterized protein</fullName>
    </submittedName>
</protein>
<dbReference type="AlphaFoldDB" id="A0ABD3I5J8"/>
<sequence length="225" mass="24748">MDSRRSAGENLPERQFFPVSPSDPIYFHPPPNVSSTVSNFPLAGQFRMPFPMQGLPGFEGGFQPPRPAPMRPANFNEMLGERGGMPLFHDFTDSAIPSSQDTVQEAMEEDSQIPGGAADQTVREEDAPVRVRRRRQPATEDELLVVLMMMCCTFILVDLLMENEDLFEGEEEPAAAKRRKSGPDDAISESQSNIWPVAVQLLGCVASALSLQQGAWWTPSPGGVK</sequence>
<organism evidence="2 3">
    <name type="scientific">Riccia sorocarpa</name>
    <dbReference type="NCBI Taxonomy" id="122646"/>
    <lineage>
        <taxon>Eukaryota</taxon>
        <taxon>Viridiplantae</taxon>
        <taxon>Streptophyta</taxon>
        <taxon>Embryophyta</taxon>
        <taxon>Marchantiophyta</taxon>
        <taxon>Marchantiopsida</taxon>
        <taxon>Marchantiidae</taxon>
        <taxon>Marchantiales</taxon>
        <taxon>Ricciaceae</taxon>
        <taxon>Riccia</taxon>
    </lineage>
</organism>
<evidence type="ECO:0000256" key="1">
    <source>
        <dbReference type="SAM" id="MobiDB-lite"/>
    </source>
</evidence>
<comment type="caution">
    <text evidence="2">The sequence shown here is derived from an EMBL/GenBank/DDBJ whole genome shotgun (WGS) entry which is preliminary data.</text>
</comment>
<dbReference type="EMBL" id="JBJQOH010000002">
    <property type="protein sequence ID" value="KAL3698032.1"/>
    <property type="molecule type" value="Genomic_DNA"/>
</dbReference>
<dbReference type="Proteomes" id="UP001633002">
    <property type="component" value="Unassembled WGS sequence"/>
</dbReference>